<dbReference type="AlphaFoldDB" id="A0A1L9T623"/>
<evidence type="ECO:0000256" key="1">
    <source>
        <dbReference type="SAM" id="Phobius"/>
    </source>
</evidence>
<keyword evidence="1" id="KW-1133">Transmembrane helix</keyword>
<dbReference type="VEuPathDB" id="FungiDB:ASPSYDRAFT_93753"/>
<dbReference type="GeneID" id="63768953"/>
<keyword evidence="1" id="KW-0472">Membrane</keyword>
<reference evidence="3" key="1">
    <citation type="journal article" date="2017" name="Genome Biol.">
        <title>Comparative genomics reveals high biological diversity and specific adaptations in the industrially and medically important fungal genus Aspergillus.</title>
        <authorList>
            <person name="de Vries R.P."/>
            <person name="Riley R."/>
            <person name="Wiebenga A."/>
            <person name="Aguilar-Osorio G."/>
            <person name="Amillis S."/>
            <person name="Uchima C.A."/>
            <person name="Anderluh G."/>
            <person name="Asadollahi M."/>
            <person name="Askin M."/>
            <person name="Barry K."/>
            <person name="Battaglia E."/>
            <person name="Bayram O."/>
            <person name="Benocci T."/>
            <person name="Braus-Stromeyer S.A."/>
            <person name="Caldana C."/>
            <person name="Canovas D."/>
            <person name="Cerqueira G.C."/>
            <person name="Chen F."/>
            <person name="Chen W."/>
            <person name="Choi C."/>
            <person name="Clum A."/>
            <person name="Dos Santos R.A."/>
            <person name="Damasio A.R."/>
            <person name="Diallinas G."/>
            <person name="Emri T."/>
            <person name="Fekete E."/>
            <person name="Flipphi M."/>
            <person name="Freyberg S."/>
            <person name="Gallo A."/>
            <person name="Gournas C."/>
            <person name="Habgood R."/>
            <person name="Hainaut M."/>
            <person name="Harispe M.L."/>
            <person name="Henrissat B."/>
            <person name="Hilden K.S."/>
            <person name="Hope R."/>
            <person name="Hossain A."/>
            <person name="Karabika E."/>
            <person name="Karaffa L."/>
            <person name="Karanyi Z."/>
            <person name="Krasevec N."/>
            <person name="Kuo A."/>
            <person name="Kusch H."/>
            <person name="LaButti K."/>
            <person name="Lagendijk E.L."/>
            <person name="Lapidus A."/>
            <person name="Levasseur A."/>
            <person name="Lindquist E."/>
            <person name="Lipzen A."/>
            <person name="Logrieco A.F."/>
            <person name="MacCabe A."/>
            <person name="Maekelae M.R."/>
            <person name="Malavazi I."/>
            <person name="Melin P."/>
            <person name="Meyer V."/>
            <person name="Mielnichuk N."/>
            <person name="Miskei M."/>
            <person name="Molnar A.P."/>
            <person name="Mule G."/>
            <person name="Ngan C.Y."/>
            <person name="Orejas M."/>
            <person name="Orosz E."/>
            <person name="Ouedraogo J.P."/>
            <person name="Overkamp K.M."/>
            <person name="Park H.-S."/>
            <person name="Perrone G."/>
            <person name="Piumi F."/>
            <person name="Punt P.J."/>
            <person name="Ram A.F."/>
            <person name="Ramon A."/>
            <person name="Rauscher S."/>
            <person name="Record E."/>
            <person name="Riano-Pachon D.M."/>
            <person name="Robert V."/>
            <person name="Roehrig J."/>
            <person name="Ruller R."/>
            <person name="Salamov A."/>
            <person name="Salih N.S."/>
            <person name="Samson R.A."/>
            <person name="Sandor E."/>
            <person name="Sanguinetti M."/>
            <person name="Schuetze T."/>
            <person name="Sepcic K."/>
            <person name="Shelest E."/>
            <person name="Sherlock G."/>
            <person name="Sophianopoulou V."/>
            <person name="Squina F.M."/>
            <person name="Sun H."/>
            <person name="Susca A."/>
            <person name="Todd R.B."/>
            <person name="Tsang A."/>
            <person name="Unkles S.E."/>
            <person name="van de Wiele N."/>
            <person name="van Rossen-Uffink D."/>
            <person name="Oliveira J.V."/>
            <person name="Vesth T.C."/>
            <person name="Visser J."/>
            <person name="Yu J.-H."/>
            <person name="Zhou M."/>
            <person name="Andersen M.R."/>
            <person name="Archer D.B."/>
            <person name="Baker S.E."/>
            <person name="Benoit I."/>
            <person name="Brakhage A.A."/>
            <person name="Braus G.H."/>
            <person name="Fischer R."/>
            <person name="Frisvad J.C."/>
            <person name="Goldman G.H."/>
            <person name="Houbraken J."/>
            <person name="Oakley B."/>
            <person name="Pocsi I."/>
            <person name="Scazzocchio C."/>
            <person name="Seiboth B."/>
            <person name="vanKuyk P.A."/>
            <person name="Wortman J."/>
            <person name="Dyer P.S."/>
            <person name="Grigoriev I.V."/>
        </authorList>
    </citation>
    <scope>NUCLEOTIDE SEQUENCE [LARGE SCALE GENOMIC DNA]</scope>
    <source>
        <strain evidence="3">CBS 593.65</strain>
    </source>
</reference>
<dbReference type="Proteomes" id="UP000184356">
    <property type="component" value="Unassembled WGS sequence"/>
</dbReference>
<evidence type="ECO:0000313" key="3">
    <source>
        <dbReference type="Proteomes" id="UP000184356"/>
    </source>
</evidence>
<dbReference type="EMBL" id="KV878594">
    <property type="protein sequence ID" value="OJJ54857.1"/>
    <property type="molecule type" value="Genomic_DNA"/>
</dbReference>
<proteinExistence type="predicted"/>
<dbReference type="RefSeq" id="XP_040698663.1">
    <property type="nucleotide sequence ID" value="XM_040852880.1"/>
</dbReference>
<name>A0A1L9T623_9EURO</name>
<keyword evidence="3" id="KW-1185">Reference proteome</keyword>
<evidence type="ECO:0000313" key="2">
    <source>
        <dbReference type="EMBL" id="OJJ54857.1"/>
    </source>
</evidence>
<keyword evidence="1" id="KW-0812">Transmembrane</keyword>
<feature type="transmembrane region" description="Helical" evidence="1">
    <location>
        <begin position="56"/>
        <end position="74"/>
    </location>
</feature>
<protein>
    <submittedName>
        <fullName evidence="2">Uncharacterized protein</fullName>
    </submittedName>
</protein>
<gene>
    <name evidence="2" type="ORF">ASPSYDRAFT_93753</name>
</gene>
<accession>A0A1L9T623</accession>
<sequence length="89" mass="9514">MPVPFCGSLMLMVLSKLPMLVAVLAATFWSASNFLVAVDNILAYLVNNPYDAAGDANLGISIMGTTAFGVLGVLTKTMYWTGTLLFCFQ</sequence>
<organism evidence="2 3">
    <name type="scientific">Aspergillus sydowii CBS 593.65</name>
    <dbReference type="NCBI Taxonomy" id="1036612"/>
    <lineage>
        <taxon>Eukaryota</taxon>
        <taxon>Fungi</taxon>
        <taxon>Dikarya</taxon>
        <taxon>Ascomycota</taxon>
        <taxon>Pezizomycotina</taxon>
        <taxon>Eurotiomycetes</taxon>
        <taxon>Eurotiomycetidae</taxon>
        <taxon>Eurotiales</taxon>
        <taxon>Aspergillaceae</taxon>
        <taxon>Aspergillus</taxon>
        <taxon>Aspergillus subgen. Nidulantes</taxon>
    </lineage>
</organism>